<feature type="transmembrane region" description="Helical" evidence="1">
    <location>
        <begin position="33"/>
        <end position="53"/>
    </location>
</feature>
<name>A0A6V7RF46_9STAP</name>
<dbReference type="Proteomes" id="UP000589351">
    <property type="component" value="Unassembled WGS sequence"/>
</dbReference>
<dbReference type="AlphaFoldDB" id="A0A6V7RF46"/>
<proteinExistence type="predicted"/>
<evidence type="ECO:0000313" key="2">
    <source>
        <dbReference type="EMBL" id="CAD2075536.1"/>
    </source>
</evidence>
<keyword evidence="1" id="KW-0812">Transmembrane</keyword>
<protein>
    <submittedName>
        <fullName evidence="2">Uncharacterized protein</fullName>
    </submittedName>
</protein>
<dbReference type="EMBL" id="CAJEWD010000006">
    <property type="protein sequence ID" value="CAD2075536.1"/>
    <property type="molecule type" value="Genomic_DNA"/>
</dbReference>
<keyword evidence="1" id="KW-1133">Transmembrane helix</keyword>
<accession>A0A6V7RF46</accession>
<sequence>MTRLLMSLLFMTIAVFGLHWIIETFLPSIPSTYALPISVLLGIVLGYFIYVQIDNRIG</sequence>
<keyword evidence="1" id="KW-0472">Membrane</keyword>
<reference evidence="2 3" key="1">
    <citation type="submission" date="2020-07" db="EMBL/GenBank/DDBJ databases">
        <authorList>
            <person name="Criscuolo A."/>
        </authorList>
    </citation>
    <scope>NUCLEOTIDE SEQUENCE [LARGE SCALE GENOMIC DNA]</scope>
    <source>
        <strain evidence="2">CIP111649</strain>
    </source>
</reference>
<gene>
    <name evidence="2" type="ORF">JEODO184_00891</name>
</gene>
<comment type="caution">
    <text evidence="2">The sequence shown here is derived from an EMBL/GenBank/DDBJ whole genome shotgun (WGS) entry which is preliminary data.</text>
</comment>
<dbReference type="RefSeq" id="WP_185125421.1">
    <property type="nucleotide sequence ID" value="NZ_CAJEWD010000006.1"/>
</dbReference>
<organism evidence="2 3">
    <name type="scientific">Jeotgalicoccus meleagridis</name>
    <dbReference type="NCBI Taxonomy" id="2759181"/>
    <lineage>
        <taxon>Bacteria</taxon>
        <taxon>Bacillati</taxon>
        <taxon>Bacillota</taxon>
        <taxon>Bacilli</taxon>
        <taxon>Bacillales</taxon>
        <taxon>Staphylococcaceae</taxon>
        <taxon>Jeotgalicoccus</taxon>
    </lineage>
</organism>
<evidence type="ECO:0000256" key="1">
    <source>
        <dbReference type="SAM" id="Phobius"/>
    </source>
</evidence>
<keyword evidence="3" id="KW-1185">Reference proteome</keyword>
<evidence type="ECO:0000313" key="3">
    <source>
        <dbReference type="Proteomes" id="UP000589351"/>
    </source>
</evidence>